<evidence type="ECO:0000256" key="1">
    <source>
        <dbReference type="ARBA" id="ARBA00022553"/>
    </source>
</evidence>
<dbReference type="GO" id="GO:0000160">
    <property type="term" value="P:phosphorelay signal transduction system"/>
    <property type="evidence" value="ECO:0007669"/>
    <property type="project" value="UniProtKB-KW"/>
</dbReference>
<gene>
    <name evidence="5" type="ORF">PR017_01925</name>
</gene>
<dbReference type="InterPro" id="IPR035965">
    <property type="entry name" value="PAS-like_dom_sf"/>
</dbReference>
<evidence type="ECO:0000259" key="4">
    <source>
        <dbReference type="PROSITE" id="PS50110"/>
    </source>
</evidence>
<dbReference type="InterPro" id="IPR001789">
    <property type="entry name" value="Sig_transdc_resp-reg_receiver"/>
</dbReference>
<dbReference type="PANTHER" id="PTHR45339:SF1">
    <property type="entry name" value="HYBRID SIGNAL TRANSDUCTION HISTIDINE KINASE J"/>
    <property type="match status" value="1"/>
</dbReference>
<name>A0AAF1KAC7_9HYPH</name>
<dbReference type="InterPro" id="IPR013656">
    <property type="entry name" value="PAS_4"/>
</dbReference>
<dbReference type="CDD" id="cd00130">
    <property type="entry name" value="PAS"/>
    <property type="match status" value="1"/>
</dbReference>
<dbReference type="InterPro" id="IPR011006">
    <property type="entry name" value="CheY-like_superfamily"/>
</dbReference>
<dbReference type="Pfam" id="PF08448">
    <property type="entry name" value="PAS_4"/>
    <property type="match status" value="1"/>
</dbReference>
<dbReference type="KEGG" id="rtu:PR017_01925"/>
<dbReference type="PANTHER" id="PTHR45339">
    <property type="entry name" value="HYBRID SIGNAL TRANSDUCTION HISTIDINE KINASE J"/>
    <property type="match status" value="1"/>
</dbReference>
<dbReference type="EMBL" id="CP117255">
    <property type="protein sequence ID" value="WFR95931.1"/>
    <property type="molecule type" value="Genomic_DNA"/>
</dbReference>
<evidence type="ECO:0000313" key="5">
    <source>
        <dbReference type="EMBL" id="WFR95931.1"/>
    </source>
</evidence>
<dbReference type="CDD" id="cd17546">
    <property type="entry name" value="REC_hyHK_CKI1_RcsC-like"/>
    <property type="match status" value="1"/>
</dbReference>
<dbReference type="SUPFAM" id="SSF52172">
    <property type="entry name" value="CheY-like"/>
    <property type="match status" value="1"/>
</dbReference>
<dbReference type="AlphaFoldDB" id="A0AAF1KAC7"/>
<dbReference type="Gene3D" id="3.30.450.20">
    <property type="entry name" value="PAS domain"/>
    <property type="match status" value="2"/>
</dbReference>
<feature type="domain" description="Response regulatory" evidence="4">
    <location>
        <begin position="451"/>
        <end position="569"/>
    </location>
</feature>
<protein>
    <submittedName>
        <fullName evidence="5">Response regulator</fullName>
    </submittedName>
</protein>
<dbReference type="InterPro" id="IPR000014">
    <property type="entry name" value="PAS"/>
</dbReference>
<evidence type="ECO:0000313" key="6">
    <source>
        <dbReference type="Proteomes" id="UP000249499"/>
    </source>
</evidence>
<dbReference type="RefSeq" id="WP_111217609.1">
    <property type="nucleotide sequence ID" value="NZ_CP117255.1"/>
</dbReference>
<dbReference type="Proteomes" id="UP000249499">
    <property type="component" value="Chromosome"/>
</dbReference>
<reference evidence="5 6" key="1">
    <citation type="journal article" date="2018" name="Sci. Rep.">
        <title>Rhizobium tumorigenes sp. nov., a novel plant tumorigenic bacterium isolated from cane gall tumors on thornless blackberry.</title>
        <authorList>
            <person name="Kuzmanovi N."/>
            <person name="Smalla K."/>
            <person name="Gronow S."/>
            <person name="PuBawska J."/>
        </authorList>
    </citation>
    <scope>NUCLEOTIDE SEQUENCE [LARGE SCALE GENOMIC DNA]</scope>
    <source>
        <strain evidence="5 6">1078</strain>
    </source>
</reference>
<dbReference type="SMART" id="SM00091">
    <property type="entry name" value="PAS"/>
    <property type="match status" value="2"/>
</dbReference>
<dbReference type="Pfam" id="PF00072">
    <property type="entry name" value="Response_reg"/>
    <property type="match status" value="1"/>
</dbReference>
<feature type="modified residue" description="4-aspartylphosphate" evidence="3">
    <location>
        <position position="500"/>
    </location>
</feature>
<dbReference type="SUPFAM" id="SSF55785">
    <property type="entry name" value="PYP-like sensor domain (PAS domain)"/>
    <property type="match status" value="1"/>
</dbReference>
<organism evidence="5 6">
    <name type="scientific">Rhizobium tumorigenes</name>
    <dbReference type="NCBI Taxonomy" id="2041385"/>
    <lineage>
        <taxon>Bacteria</taxon>
        <taxon>Pseudomonadati</taxon>
        <taxon>Pseudomonadota</taxon>
        <taxon>Alphaproteobacteria</taxon>
        <taxon>Hyphomicrobiales</taxon>
        <taxon>Rhizobiaceae</taxon>
        <taxon>Rhizobium/Agrobacterium group</taxon>
        <taxon>Rhizobium</taxon>
    </lineage>
</organism>
<keyword evidence="2" id="KW-0902">Two-component regulatory system</keyword>
<dbReference type="Gene3D" id="3.40.50.2300">
    <property type="match status" value="1"/>
</dbReference>
<sequence>MTAEFEKAVLSVSDDAPADGTLQTALFDAICEGLQSAFFVYDKNDTLLFASRQVLNFYPISEHLLRPQTRLRDFLGAVFDTGIRQRDVAGKRPVPSSREDWLSQTIATHWRERYEFTERHGADRWVRFTKRRLSSGYGVCIITDISEARKREEQWRADLERVQLTEDILDNLPFPLFVKDRDLTYVAVNKALCDKYQRSADEILGRKSSDLFSTDVAARFGESDRHVIDSGDLSISRQRQIDRSGMERDIVTRKLRIGKPGRYFLVATMQDLPTDGADFDEFGLASAITESGDRSYRRAYVPVETLQAALHRLPAMETFTPETFNGQKILLVTNDIAAESTALKMLAKYGFEACVVRSEGEEAAFLDFASSLGVRIDLVVIDNQIGVRGMELAERQNIPALCLDGAQLANELTFRIARYFNRNMRGKRLAPKHPDEKIWPISISTEDNSCEILVAEDNAINKIVFSQILEGLGYSYKIASTGDEAVRMWTEYRPQLMLMDITLPGLNGFEATRLIRQVEAGSASRTPIVGVLTQALDQDRDACFASGMDDVILKPVSPDMLQLVFLKHLGNAQARETA</sequence>
<keyword evidence="1 3" id="KW-0597">Phosphoprotein</keyword>
<dbReference type="PROSITE" id="PS50110">
    <property type="entry name" value="RESPONSE_REGULATORY"/>
    <property type="match status" value="1"/>
</dbReference>
<keyword evidence="6" id="KW-1185">Reference proteome</keyword>
<evidence type="ECO:0000256" key="2">
    <source>
        <dbReference type="ARBA" id="ARBA00023012"/>
    </source>
</evidence>
<dbReference type="Pfam" id="PF12860">
    <property type="entry name" value="PAS_7"/>
    <property type="match status" value="1"/>
</dbReference>
<proteinExistence type="predicted"/>
<evidence type="ECO:0000256" key="3">
    <source>
        <dbReference type="PROSITE-ProRule" id="PRU00169"/>
    </source>
</evidence>
<accession>A0AAF1KAC7</accession>
<dbReference type="SMART" id="SM00448">
    <property type="entry name" value="REC"/>
    <property type="match status" value="1"/>
</dbReference>
<reference evidence="6" key="2">
    <citation type="journal article" date="2023" name="MicrobiologyOpen">
        <title>Genomics of the tumorigenes clade of the family Rhizobiaceae and description of Rhizobium rhododendri sp. nov.</title>
        <authorList>
            <person name="Kuzmanovic N."/>
            <person name="diCenzo G.C."/>
            <person name="Bunk B."/>
            <person name="Sproeer C."/>
            <person name="Fruehling A."/>
            <person name="Neumann-Schaal M."/>
            <person name="Overmann J."/>
            <person name="Smalla K."/>
        </authorList>
    </citation>
    <scope>NUCLEOTIDE SEQUENCE [LARGE SCALE GENOMIC DNA]</scope>
    <source>
        <strain evidence="6">1078</strain>
    </source>
</reference>